<gene>
    <name evidence="2" type="ORF">B0H67DRAFT_197578</name>
</gene>
<name>A0AA40ARF6_9PEZI</name>
<sequence length="223" mass="25912">MGRTGTGSCRWLQPSDRPSCFFFFFFFFLSRAVSLEVRGSETFSVEPLASFFCSVNPECGEPSIYYHYRRHQKYIKTNITKKALRLVGCRPPQYTSTMRVLGRGYVTFKKGTEIPLPHTLRLDCRAASPPARPPALLRSAAQPTRAIFPPIADRWHRPPMLHTSEQKHTPALLFDPADTILHWAWQDCIVCLGMQSWSSWWPHLVNSCFNRQRILRKRYIDLY</sequence>
<dbReference type="Proteomes" id="UP001172102">
    <property type="component" value="Unassembled WGS sequence"/>
</dbReference>
<dbReference type="AlphaFoldDB" id="A0AA40ARF6"/>
<evidence type="ECO:0008006" key="4">
    <source>
        <dbReference type="Google" id="ProtNLM"/>
    </source>
</evidence>
<evidence type="ECO:0000256" key="1">
    <source>
        <dbReference type="SAM" id="SignalP"/>
    </source>
</evidence>
<keyword evidence="3" id="KW-1185">Reference proteome</keyword>
<keyword evidence="1" id="KW-0732">Signal</keyword>
<proteinExistence type="predicted"/>
<protein>
    <recommendedName>
        <fullName evidence="4">Secreted protein</fullName>
    </recommendedName>
</protein>
<feature type="chain" id="PRO_5041342050" description="Secreted protein" evidence="1">
    <location>
        <begin position="35"/>
        <end position="223"/>
    </location>
</feature>
<dbReference type="EMBL" id="JAUKUA010000003">
    <property type="protein sequence ID" value="KAK0720630.1"/>
    <property type="molecule type" value="Genomic_DNA"/>
</dbReference>
<feature type="signal peptide" evidence="1">
    <location>
        <begin position="1"/>
        <end position="34"/>
    </location>
</feature>
<evidence type="ECO:0000313" key="3">
    <source>
        <dbReference type="Proteomes" id="UP001172102"/>
    </source>
</evidence>
<evidence type="ECO:0000313" key="2">
    <source>
        <dbReference type="EMBL" id="KAK0720630.1"/>
    </source>
</evidence>
<reference evidence="2" key="1">
    <citation type="submission" date="2023-06" db="EMBL/GenBank/DDBJ databases">
        <title>Genome-scale phylogeny and comparative genomics of the fungal order Sordariales.</title>
        <authorList>
            <consortium name="Lawrence Berkeley National Laboratory"/>
            <person name="Hensen N."/>
            <person name="Bonometti L."/>
            <person name="Westerberg I."/>
            <person name="Brannstrom I.O."/>
            <person name="Guillou S."/>
            <person name="Cros-Aarteil S."/>
            <person name="Calhoun S."/>
            <person name="Haridas S."/>
            <person name="Kuo A."/>
            <person name="Mondo S."/>
            <person name="Pangilinan J."/>
            <person name="Riley R."/>
            <person name="Labutti K."/>
            <person name="Andreopoulos B."/>
            <person name="Lipzen A."/>
            <person name="Chen C."/>
            <person name="Yanf M."/>
            <person name="Daum C."/>
            <person name="Ng V."/>
            <person name="Clum A."/>
            <person name="Steindorff A."/>
            <person name="Ohm R."/>
            <person name="Martin F."/>
            <person name="Silar P."/>
            <person name="Natvig D."/>
            <person name="Lalanne C."/>
            <person name="Gautier V."/>
            <person name="Ament-Velasquez S.L."/>
            <person name="Kruys A."/>
            <person name="Hutchinson M.I."/>
            <person name="Powell A.J."/>
            <person name="Barry K."/>
            <person name="Miller A.N."/>
            <person name="Grigoriev I.V."/>
            <person name="Debuchy R."/>
            <person name="Gladieux P."/>
            <person name="Thoren M.H."/>
            <person name="Johannesson H."/>
        </authorList>
    </citation>
    <scope>NUCLEOTIDE SEQUENCE</scope>
    <source>
        <strain evidence="2">SMH4607-1</strain>
    </source>
</reference>
<comment type="caution">
    <text evidence="2">The sequence shown here is derived from an EMBL/GenBank/DDBJ whole genome shotgun (WGS) entry which is preliminary data.</text>
</comment>
<organism evidence="2 3">
    <name type="scientific">Lasiosphaeris hirsuta</name>
    <dbReference type="NCBI Taxonomy" id="260670"/>
    <lineage>
        <taxon>Eukaryota</taxon>
        <taxon>Fungi</taxon>
        <taxon>Dikarya</taxon>
        <taxon>Ascomycota</taxon>
        <taxon>Pezizomycotina</taxon>
        <taxon>Sordariomycetes</taxon>
        <taxon>Sordariomycetidae</taxon>
        <taxon>Sordariales</taxon>
        <taxon>Lasiosphaeriaceae</taxon>
        <taxon>Lasiosphaeris</taxon>
    </lineage>
</organism>
<accession>A0AA40ARF6</accession>